<evidence type="ECO:0000256" key="3">
    <source>
        <dbReference type="ARBA" id="ARBA00022801"/>
    </source>
</evidence>
<dbReference type="InterPro" id="IPR023696">
    <property type="entry name" value="Ureohydrolase_dom_sf"/>
</dbReference>
<keyword evidence="8" id="KW-1185">Reference proteome</keyword>
<dbReference type="Proteomes" id="UP000002279">
    <property type="component" value="Chromosome 14"/>
</dbReference>
<reference evidence="7" key="2">
    <citation type="submission" date="2025-08" db="UniProtKB">
        <authorList>
            <consortium name="Ensembl"/>
        </authorList>
    </citation>
    <scope>IDENTIFICATION</scope>
    <source>
        <strain evidence="7">Glennie</strain>
    </source>
</reference>
<dbReference type="SUPFAM" id="SSF52768">
    <property type="entry name" value="Arginase/deacetylase"/>
    <property type="match status" value="1"/>
</dbReference>
<dbReference type="InterPro" id="IPR037138">
    <property type="entry name" value="His_deacetylse_dom_sf"/>
</dbReference>
<dbReference type="Pfam" id="PF00850">
    <property type="entry name" value="Hist_deacetyl"/>
    <property type="match status" value="1"/>
</dbReference>
<name>A0A6I8NBU1_ORNAN</name>
<organism evidence="7 8">
    <name type="scientific">Ornithorhynchus anatinus</name>
    <name type="common">Duckbill platypus</name>
    <dbReference type="NCBI Taxonomy" id="9258"/>
    <lineage>
        <taxon>Eukaryota</taxon>
        <taxon>Metazoa</taxon>
        <taxon>Chordata</taxon>
        <taxon>Craniata</taxon>
        <taxon>Vertebrata</taxon>
        <taxon>Euteleostomi</taxon>
        <taxon>Mammalia</taxon>
        <taxon>Monotremata</taxon>
        <taxon>Ornithorhynchidae</taxon>
        <taxon>Ornithorhynchus</taxon>
    </lineage>
</organism>
<reference evidence="7" key="3">
    <citation type="submission" date="2025-09" db="UniProtKB">
        <authorList>
            <consortium name="Ensembl"/>
        </authorList>
    </citation>
    <scope>IDENTIFICATION</scope>
    <source>
        <strain evidence="7">Glennie</strain>
    </source>
</reference>
<evidence type="ECO:0000256" key="1">
    <source>
        <dbReference type="ARBA" id="ARBA00004123"/>
    </source>
</evidence>
<comment type="similarity">
    <text evidence="2">Belongs to the histone deacetylase family. HD type 2 subfamily.</text>
</comment>
<dbReference type="GO" id="GO:0005634">
    <property type="term" value="C:nucleus"/>
    <property type="evidence" value="ECO:0007669"/>
    <property type="project" value="UniProtKB-SubCell"/>
</dbReference>
<sequence>ETETHPICAIEVPERLSSCYERLRRHGLARRCVRLPAREATEEDIRLVHSPEYLEVVKATQTMGQEELRALSQRYDAVYFHPESYRCARLAAGVTLQLVDAVLTGAVRNGMALVRPPGHHSQRDAANGFCVFNNVAVAARHAKAKHGLKRILIVDWDIHHGQGTQYLFQDDPSVLYFSWHRYEHQRFWPQLRESDYDAVGQGSGRGFNVNVPWNEVGMGNADYLAVFFHVLLPLALEFNPELVLVSAGYDSGIGDPEGEMVATPECFAHLTHLLQPLAGGRLCVVLEVSVLCPVECQDISGGSPGPNTETQGTCLGSLGLSPCLGVFLLGPIPPIRTAAGLASGPPGWPLPSAVHREEGPAGGGDAAALARWRTVPAPAPQWGQRGSWRVVGSDVGAEGDGLTLAIPGLLLPVAYSYRPDLVVLALGAGAHLDRGETWLLAGLLQGVAQGRILAVVQDSELSYVETLTGALLGAPPPTLGIPRPASPEKVRALEQQRQRLQRRWRMLRRSGEPLAPGLVWPGGLAGCPGGWREAGARSLQLNIPPLSPTPDLTAPPPQRAASDCPLA</sequence>
<feature type="domain" description="Histone deacetylase" evidence="6">
    <location>
        <begin position="11"/>
        <end position="287"/>
    </location>
</feature>
<dbReference type="PANTHER" id="PTHR10625">
    <property type="entry name" value="HISTONE DEACETYLASE HDAC1-RELATED"/>
    <property type="match status" value="1"/>
</dbReference>
<evidence type="ECO:0000313" key="7">
    <source>
        <dbReference type="Ensembl" id="ENSOANP00000038657.1"/>
    </source>
</evidence>
<accession>A0A6I8NBU1</accession>
<dbReference type="GO" id="GO:0005737">
    <property type="term" value="C:cytoplasm"/>
    <property type="evidence" value="ECO:0000318"/>
    <property type="project" value="GO_Central"/>
</dbReference>
<evidence type="ECO:0000259" key="6">
    <source>
        <dbReference type="Pfam" id="PF00850"/>
    </source>
</evidence>
<dbReference type="GeneTree" id="ENSGT00940000160061"/>
<evidence type="ECO:0000313" key="8">
    <source>
        <dbReference type="Proteomes" id="UP000002279"/>
    </source>
</evidence>
<protein>
    <recommendedName>
        <fullName evidence="6">Histone deacetylase domain-containing protein</fullName>
    </recommendedName>
</protein>
<dbReference type="FunCoup" id="A0A6I8NBU1">
    <property type="interactions" value="1676"/>
</dbReference>
<dbReference type="Gene3D" id="3.40.800.20">
    <property type="entry name" value="Histone deacetylase domain"/>
    <property type="match status" value="1"/>
</dbReference>
<dbReference type="FunFam" id="3.40.800.20:FF:000005">
    <property type="entry name" value="histone deacetylase 6"/>
    <property type="match status" value="1"/>
</dbReference>
<evidence type="ECO:0000256" key="2">
    <source>
        <dbReference type="ARBA" id="ARBA00007738"/>
    </source>
</evidence>
<dbReference type="GO" id="GO:0005829">
    <property type="term" value="C:cytosol"/>
    <property type="evidence" value="ECO:0000318"/>
    <property type="project" value="GO_Central"/>
</dbReference>
<reference evidence="7 8" key="1">
    <citation type="journal article" date="2008" name="Nature">
        <title>Genome analysis of the platypus reveals unique signatures of evolution.</title>
        <authorList>
            <person name="Warren W.C."/>
            <person name="Hillier L.W."/>
            <person name="Marshall Graves J.A."/>
            <person name="Birney E."/>
            <person name="Ponting C.P."/>
            <person name="Grutzner F."/>
            <person name="Belov K."/>
            <person name="Miller W."/>
            <person name="Clarke L."/>
            <person name="Chinwalla A.T."/>
            <person name="Yang S.P."/>
            <person name="Heger A."/>
            <person name="Locke D.P."/>
            <person name="Miethke P."/>
            <person name="Waters P.D."/>
            <person name="Veyrunes F."/>
            <person name="Fulton L."/>
            <person name="Fulton B."/>
            <person name="Graves T."/>
            <person name="Wallis J."/>
            <person name="Puente X.S."/>
            <person name="Lopez-Otin C."/>
            <person name="Ordonez G.R."/>
            <person name="Eichler E.E."/>
            <person name="Chen L."/>
            <person name="Cheng Z."/>
            <person name="Deakin J.E."/>
            <person name="Alsop A."/>
            <person name="Thompson K."/>
            <person name="Kirby P."/>
            <person name="Papenfuss A.T."/>
            <person name="Wakefield M.J."/>
            <person name="Olender T."/>
            <person name="Lancet D."/>
            <person name="Huttley G.A."/>
            <person name="Smit A.F."/>
            <person name="Pask A."/>
            <person name="Temple-Smith P."/>
            <person name="Batzer M.A."/>
            <person name="Walker J.A."/>
            <person name="Konkel M.K."/>
            <person name="Harris R.S."/>
            <person name="Whittington C.M."/>
            <person name="Wong E.S."/>
            <person name="Gemmell N.J."/>
            <person name="Buschiazzo E."/>
            <person name="Vargas Jentzsch I.M."/>
            <person name="Merkel A."/>
            <person name="Schmitz J."/>
            <person name="Zemann A."/>
            <person name="Churakov G."/>
            <person name="Kriegs J.O."/>
            <person name="Brosius J."/>
            <person name="Murchison E.P."/>
            <person name="Sachidanandam R."/>
            <person name="Smith C."/>
            <person name="Hannon G.J."/>
            <person name="Tsend-Ayush E."/>
            <person name="McMillan D."/>
            <person name="Attenborough R."/>
            <person name="Rens W."/>
            <person name="Ferguson-Smith M."/>
            <person name="Lefevre C.M."/>
            <person name="Sharp J.A."/>
            <person name="Nicholas K.R."/>
            <person name="Ray D.A."/>
            <person name="Kube M."/>
            <person name="Reinhardt R."/>
            <person name="Pringle T.H."/>
            <person name="Taylor J."/>
            <person name="Jones R.C."/>
            <person name="Nixon B."/>
            <person name="Dacheux J.L."/>
            <person name="Niwa H."/>
            <person name="Sekita Y."/>
            <person name="Huang X."/>
            <person name="Stark A."/>
            <person name="Kheradpour P."/>
            <person name="Kellis M."/>
            <person name="Flicek P."/>
            <person name="Chen Y."/>
            <person name="Webber C."/>
            <person name="Hardison R."/>
            <person name="Nelson J."/>
            <person name="Hallsworth-Pepin K."/>
            <person name="Delehaunty K."/>
            <person name="Markovic C."/>
            <person name="Minx P."/>
            <person name="Feng Y."/>
            <person name="Kremitzki C."/>
            <person name="Mitreva M."/>
            <person name="Glasscock J."/>
            <person name="Wylie T."/>
            <person name="Wohldmann P."/>
            <person name="Thiru P."/>
            <person name="Nhan M.N."/>
            <person name="Pohl C.S."/>
            <person name="Smith S.M."/>
            <person name="Hou S."/>
            <person name="Nefedov M."/>
            <person name="de Jong P.J."/>
            <person name="Renfree M.B."/>
            <person name="Mardis E.R."/>
            <person name="Wilson R.K."/>
        </authorList>
    </citation>
    <scope>NUCLEOTIDE SEQUENCE [LARGE SCALE GENOMIC DNA]</scope>
    <source>
        <strain evidence="7 8">Glennie</strain>
    </source>
</reference>
<dbReference type="Ensembl" id="ENSOANT00000066719.1">
    <property type="protein sequence ID" value="ENSOANP00000038657.1"/>
    <property type="gene ID" value="ENSOANG00000031603.2"/>
</dbReference>
<dbReference type="GO" id="GO:0016787">
    <property type="term" value="F:hydrolase activity"/>
    <property type="evidence" value="ECO:0007669"/>
    <property type="project" value="UniProtKB-KW"/>
</dbReference>
<evidence type="ECO:0000256" key="5">
    <source>
        <dbReference type="SAM" id="MobiDB-lite"/>
    </source>
</evidence>
<proteinExistence type="inferred from homology"/>
<comment type="subcellular location">
    <subcellularLocation>
        <location evidence="1">Nucleus</location>
    </subcellularLocation>
</comment>
<dbReference type="AlphaFoldDB" id="A0A6I8NBU1"/>
<dbReference type="GO" id="GO:0019213">
    <property type="term" value="F:deacetylase activity"/>
    <property type="evidence" value="ECO:0000318"/>
    <property type="project" value="GO_Central"/>
</dbReference>
<dbReference type="PANTHER" id="PTHR10625:SF43">
    <property type="entry name" value="POLYAMINE DEACETYLASE HDAC10"/>
    <property type="match status" value="1"/>
</dbReference>
<evidence type="ECO:0000256" key="4">
    <source>
        <dbReference type="ARBA" id="ARBA00023242"/>
    </source>
</evidence>
<dbReference type="PRINTS" id="PR01270">
    <property type="entry name" value="HDASUPER"/>
</dbReference>
<dbReference type="InterPro" id="IPR000286">
    <property type="entry name" value="HDACs"/>
</dbReference>
<dbReference type="InParanoid" id="A0A6I8NBU1"/>
<dbReference type="Bgee" id="ENSOANG00000031603">
    <property type="expression patterns" value="Expressed in endometrium and 7 other cell types or tissues"/>
</dbReference>
<feature type="compositionally biased region" description="Pro residues" evidence="5">
    <location>
        <begin position="545"/>
        <end position="558"/>
    </location>
</feature>
<keyword evidence="4" id="KW-0539">Nucleus</keyword>
<dbReference type="InterPro" id="IPR023801">
    <property type="entry name" value="His_deacetylse_dom"/>
</dbReference>
<keyword evidence="3" id="KW-0378">Hydrolase</keyword>
<dbReference type="GO" id="GO:0106048">
    <property type="term" value="P:spermidine deacetylation"/>
    <property type="evidence" value="ECO:0000318"/>
    <property type="project" value="GO_Central"/>
</dbReference>
<feature type="region of interest" description="Disordered" evidence="5">
    <location>
        <begin position="541"/>
        <end position="567"/>
    </location>
</feature>